<gene>
    <name evidence="2" type="ORF">SAMN05443144_10517</name>
</gene>
<sequence>MLFIVSKEGRYLLFHAEFNVGMSMSSGYLLAFGVRKVTDYKGASGTI</sequence>
<evidence type="ECO:0000313" key="3">
    <source>
        <dbReference type="Proteomes" id="UP000184041"/>
    </source>
</evidence>
<reference evidence="2 3" key="1">
    <citation type="submission" date="2016-11" db="EMBL/GenBank/DDBJ databases">
        <authorList>
            <person name="Jaros S."/>
            <person name="Januszkiewicz K."/>
            <person name="Wedrychowicz H."/>
        </authorList>
    </citation>
    <scope>NUCLEOTIDE SEQUENCE [LARGE SCALE GENOMIC DNA]</scope>
    <source>
        <strain evidence="2 3">DSM 21986</strain>
    </source>
</reference>
<keyword evidence="1" id="KW-0472">Membrane</keyword>
<keyword evidence="3" id="KW-1185">Reference proteome</keyword>
<name>A0A1M4YAL1_9BACT</name>
<keyword evidence="1" id="KW-0812">Transmembrane</keyword>
<accession>A0A1M4YAL1</accession>
<dbReference type="AlphaFoldDB" id="A0A1M4YAL1"/>
<proteinExistence type="predicted"/>
<evidence type="ECO:0000313" key="2">
    <source>
        <dbReference type="EMBL" id="SHF02857.1"/>
    </source>
</evidence>
<dbReference type="Proteomes" id="UP000184041">
    <property type="component" value="Unassembled WGS sequence"/>
</dbReference>
<dbReference type="EMBL" id="FQUS01000005">
    <property type="protein sequence ID" value="SHF02857.1"/>
    <property type="molecule type" value="Genomic_DNA"/>
</dbReference>
<dbReference type="STRING" id="1194090.SAMN05443144_10517"/>
<organism evidence="2 3">
    <name type="scientific">Fodinibius roseus</name>
    <dbReference type="NCBI Taxonomy" id="1194090"/>
    <lineage>
        <taxon>Bacteria</taxon>
        <taxon>Pseudomonadati</taxon>
        <taxon>Balneolota</taxon>
        <taxon>Balneolia</taxon>
        <taxon>Balneolales</taxon>
        <taxon>Balneolaceae</taxon>
        <taxon>Fodinibius</taxon>
    </lineage>
</organism>
<feature type="transmembrane region" description="Helical" evidence="1">
    <location>
        <begin position="12"/>
        <end position="31"/>
    </location>
</feature>
<evidence type="ECO:0000256" key="1">
    <source>
        <dbReference type="SAM" id="Phobius"/>
    </source>
</evidence>
<keyword evidence="1" id="KW-1133">Transmembrane helix</keyword>
<protein>
    <submittedName>
        <fullName evidence="2">Uncharacterized protein</fullName>
    </submittedName>
</protein>